<keyword evidence="1" id="KW-0732">Signal</keyword>
<comment type="caution">
    <text evidence="2">The sequence shown here is derived from an EMBL/GenBank/DDBJ whole genome shotgun (WGS) entry which is preliminary data.</text>
</comment>
<sequence length="126" mass="14016">MKLLNTTSTAALAGLLLLMPAAFGAEYYECWDGEKFPAEQITHLASRATVGRKISNGPDVPYGQNHKTRKFTRVPSGVVITTYLIQVDKVDSSIRLFELTSSQWSACGLQSDYQQTLAWRKDIFPS</sequence>
<evidence type="ECO:0000256" key="1">
    <source>
        <dbReference type="SAM" id="SignalP"/>
    </source>
</evidence>
<organism evidence="2 3">
    <name type="scientific">Blumeria graminis f. sp. triticale</name>
    <dbReference type="NCBI Taxonomy" id="1689686"/>
    <lineage>
        <taxon>Eukaryota</taxon>
        <taxon>Fungi</taxon>
        <taxon>Dikarya</taxon>
        <taxon>Ascomycota</taxon>
        <taxon>Pezizomycotina</taxon>
        <taxon>Leotiomycetes</taxon>
        <taxon>Erysiphales</taxon>
        <taxon>Erysiphaceae</taxon>
        <taxon>Blumeria</taxon>
    </lineage>
</organism>
<dbReference type="Proteomes" id="UP000683417">
    <property type="component" value="Unassembled WGS sequence"/>
</dbReference>
<reference evidence="2" key="1">
    <citation type="submission" date="2020-10" db="EMBL/GenBank/DDBJ databases">
        <authorList>
            <person name="Muller C M."/>
        </authorList>
    </citation>
    <scope>NUCLEOTIDE SEQUENCE</scope>
    <source>
        <strain evidence="2">THUN-12</strain>
    </source>
</reference>
<dbReference type="EMBL" id="CAJHIT010000011">
    <property type="protein sequence ID" value="CAD6506603.1"/>
    <property type="molecule type" value="Genomic_DNA"/>
</dbReference>
<feature type="chain" id="PRO_5040905885" evidence="1">
    <location>
        <begin position="25"/>
        <end position="126"/>
    </location>
</feature>
<feature type="signal peptide" evidence="1">
    <location>
        <begin position="1"/>
        <end position="24"/>
    </location>
</feature>
<protein>
    <submittedName>
        <fullName evidence="2">BgTH12-07829</fullName>
    </submittedName>
</protein>
<accession>A0A9W4GJ69</accession>
<name>A0A9W4GJ69_BLUGR</name>
<dbReference type="AlphaFoldDB" id="A0A9W4GJ69"/>
<proteinExistence type="predicted"/>
<evidence type="ECO:0000313" key="2">
    <source>
        <dbReference type="EMBL" id="CAD6506603.1"/>
    </source>
</evidence>
<gene>
    <name evidence="2" type="ORF">BGTH12_LOCUS7961</name>
</gene>
<evidence type="ECO:0000313" key="3">
    <source>
        <dbReference type="Proteomes" id="UP000683417"/>
    </source>
</evidence>